<dbReference type="AlphaFoldDB" id="A0A9Q8SXE8"/>
<keyword evidence="1" id="KW-0732">Signal</keyword>
<dbReference type="KEGG" id="clup:CLUP02_10376"/>
<dbReference type="EMBL" id="CP019477">
    <property type="protein sequence ID" value="UQC84880.1"/>
    <property type="molecule type" value="Genomic_DNA"/>
</dbReference>
<dbReference type="Proteomes" id="UP000830671">
    <property type="component" value="Chromosome 5"/>
</dbReference>
<organism evidence="2 3">
    <name type="scientific">Colletotrichum lupini</name>
    <dbReference type="NCBI Taxonomy" id="145971"/>
    <lineage>
        <taxon>Eukaryota</taxon>
        <taxon>Fungi</taxon>
        <taxon>Dikarya</taxon>
        <taxon>Ascomycota</taxon>
        <taxon>Pezizomycotina</taxon>
        <taxon>Sordariomycetes</taxon>
        <taxon>Hypocreomycetidae</taxon>
        <taxon>Glomerellales</taxon>
        <taxon>Glomerellaceae</taxon>
        <taxon>Colletotrichum</taxon>
        <taxon>Colletotrichum acutatum species complex</taxon>
    </lineage>
</organism>
<evidence type="ECO:0000313" key="2">
    <source>
        <dbReference type="EMBL" id="UQC84880.1"/>
    </source>
</evidence>
<keyword evidence="3" id="KW-1185">Reference proteome</keyword>
<proteinExistence type="predicted"/>
<feature type="signal peptide" evidence="1">
    <location>
        <begin position="1"/>
        <end position="21"/>
    </location>
</feature>
<name>A0A9Q8SXE8_9PEZI</name>
<accession>A0A9Q8SXE8</accession>
<reference evidence="2" key="1">
    <citation type="journal article" date="2021" name="Mol. Plant Microbe Interact.">
        <title>Complete Genome Sequence of the Plant-Pathogenic Fungus Colletotrichum lupini.</title>
        <authorList>
            <person name="Baroncelli R."/>
            <person name="Pensec F."/>
            <person name="Da Lio D."/>
            <person name="Boufleur T."/>
            <person name="Vicente I."/>
            <person name="Sarrocco S."/>
            <person name="Picot A."/>
            <person name="Baraldi E."/>
            <person name="Sukno S."/>
            <person name="Thon M."/>
            <person name="Le Floch G."/>
        </authorList>
    </citation>
    <scope>NUCLEOTIDE SEQUENCE</scope>
    <source>
        <strain evidence="2">IMI 504893</strain>
    </source>
</reference>
<dbReference type="RefSeq" id="XP_049146497.1">
    <property type="nucleotide sequence ID" value="XM_049289352.1"/>
</dbReference>
<protein>
    <recommendedName>
        <fullName evidence="4">Secreted protein</fullName>
    </recommendedName>
</protein>
<evidence type="ECO:0000313" key="3">
    <source>
        <dbReference type="Proteomes" id="UP000830671"/>
    </source>
</evidence>
<dbReference type="GeneID" id="73344362"/>
<feature type="chain" id="PRO_5040325735" description="Secreted protein" evidence="1">
    <location>
        <begin position="22"/>
        <end position="463"/>
    </location>
</feature>
<evidence type="ECO:0008006" key="4">
    <source>
        <dbReference type="Google" id="ProtNLM"/>
    </source>
</evidence>
<sequence length="463" mass="50898">MRSTSILQIFATSAYVAIAAADSCCWGDNWADTNWLWLKWDEPAGVVRCGLSGTFPAGTKCTIENSKDAKGNLQALTNVTFGGNSAPFKFRIGINPNSCDPLPSDQVVTGWEGWGANLFEGHDLTTQRLDAFIGEPARAIVLEERSLDCVMESLENGCSSDGVIFSMCMNARRISQIPNDMMSQCYIFLIQLPRCNWDFRPTYSPACHLLLLINSQSRVAREWIWEPACFREDYLRNMVQVISGLAQVPRNQASAQALSCHITPRYEIFSRNRTRIPTTGGGLYDKAACSSRPASWNGGIIGCHGGNMIQLLSSLLSWSTLNTPSNNMFTRLLFFCFSLTLLVFPVALANEHAKCYCVINDVSHKCLTEKACDVYRTSQKIFENDNPQNVNTTMLWHVCATIAPKDGGRTRYVSGFGGNEFKDSCIQAQNSGVCADASGTIGSKNDTISVDRNVGVISASQVV</sequence>
<evidence type="ECO:0000256" key="1">
    <source>
        <dbReference type="SAM" id="SignalP"/>
    </source>
</evidence>
<gene>
    <name evidence="2" type="ORF">CLUP02_10376</name>
</gene>